<sequence length="318" mass="37025">MPCTTFYYECNECDYMSYHLYECRTHFTESRHVMRKVTKTATNNLYYCDDCSYVCSKQSDYQKHVETGKHKSIDKPKANTCDKCGKSYETMSGLWKHGRKCMKTTSQSMEIIIVQLLKDNQEFKQLIIEQNKQMMELASKTTNTTNITNNNKFNLTVFLNDTCKDAVNMSDFIKMLTVTMTDLETTGKLGFIEGITGVIVRKLRELDILKRPIHCNDLKRESVYVKDNDKWEKEQDDKPKLLSAIQSVSNKNIKQLQQWKEENPDCVEPTSSKNDDYLYMFKNSMGGATDEEEDKNIQKVMKNIIKEVVIDKDNIPVK</sequence>
<dbReference type="Pfam" id="PF00096">
    <property type="entry name" value="zf-C2H2"/>
    <property type="match status" value="1"/>
</dbReference>
<dbReference type="SUPFAM" id="SSF57667">
    <property type="entry name" value="beta-beta-alpha zinc fingers"/>
    <property type="match status" value="1"/>
</dbReference>
<feature type="domain" description="C2H2-type" evidence="1">
    <location>
        <begin position="46"/>
        <end position="70"/>
    </location>
</feature>
<dbReference type="AlphaFoldDB" id="A0A6C0BUH1"/>
<dbReference type="InterPro" id="IPR036236">
    <property type="entry name" value="Znf_C2H2_sf"/>
</dbReference>
<dbReference type="EMBL" id="MN739255">
    <property type="protein sequence ID" value="QHS95692.1"/>
    <property type="molecule type" value="Genomic_DNA"/>
</dbReference>
<evidence type="ECO:0000259" key="1">
    <source>
        <dbReference type="SMART" id="SM00355"/>
    </source>
</evidence>
<feature type="domain" description="C2H2-type" evidence="1">
    <location>
        <begin position="8"/>
        <end position="32"/>
    </location>
</feature>
<name>A0A6C0BUH1_9ZZZZ</name>
<evidence type="ECO:0000313" key="2">
    <source>
        <dbReference type="EMBL" id="QHS95692.1"/>
    </source>
</evidence>
<dbReference type="InterPro" id="IPR013087">
    <property type="entry name" value="Znf_C2H2_type"/>
</dbReference>
<protein>
    <recommendedName>
        <fullName evidence="1">C2H2-type domain-containing protein</fullName>
    </recommendedName>
</protein>
<proteinExistence type="predicted"/>
<accession>A0A6C0BUH1</accession>
<organism evidence="2">
    <name type="scientific">viral metagenome</name>
    <dbReference type="NCBI Taxonomy" id="1070528"/>
    <lineage>
        <taxon>unclassified sequences</taxon>
        <taxon>metagenomes</taxon>
        <taxon>organismal metagenomes</taxon>
    </lineage>
</organism>
<dbReference type="Gene3D" id="3.30.160.60">
    <property type="entry name" value="Classic Zinc Finger"/>
    <property type="match status" value="1"/>
</dbReference>
<reference evidence="2" key="1">
    <citation type="journal article" date="2020" name="Nature">
        <title>Giant virus diversity and host interactions through global metagenomics.</title>
        <authorList>
            <person name="Schulz F."/>
            <person name="Roux S."/>
            <person name="Paez-Espino D."/>
            <person name="Jungbluth S."/>
            <person name="Walsh D.A."/>
            <person name="Denef V.J."/>
            <person name="McMahon K.D."/>
            <person name="Konstantinidis K.T."/>
            <person name="Eloe-Fadrosh E.A."/>
            <person name="Kyrpides N.C."/>
            <person name="Woyke T."/>
        </authorList>
    </citation>
    <scope>NUCLEOTIDE SEQUENCE</scope>
    <source>
        <strain evidence="2">GVMAG-M-3300018868-6</strain>
    </source>
</reference>
<dbReference type="SMART" id="SM00355">
    <property type="entry name" value="ZnF_C2H2"/>
    <property type="match status" value="2"/>
</dbReference>